<dbReference type="STRING" id="1123282.SAMN02745823_00529"/>
<protein>
    <recommendedName>
        <fullName evidence="3">2-oxoacid dehydrogenases acyltransferase (Catalytic domain)</fullName>
    </recommendedName>
</protein>
<reference evidence="1 2" key="1">
    <citation type="submission" date="2016-11" db="EMBL/GenBank/DDBJ databases">
        <authorList>
            <person name="Jaros S."/>
            <person name="Januszkiewicz K."/>
            <person name="Wedrychowicz H."/>
        </authorList>
    </citation>
    <scope>NUCLEOTIDE SEQUENCE [LARGE SCALE GENOMIC DNA]</scope>
    <source>
        <strain evidence="1 2">DSM 10068</strain>
    </source>
</reference>
<dbReference type="SUPFAM" id="SSF52777">
    <property type="entry name" value="CoA-dependent acyltransferases"/>
    <property type="match status" value="1"/>
</dbReference>
<keyword evidence="2" id="KW-1185">Reference proteome</keyword>
<dbReference type="RefSeq" id="WP_143162241.1">
    <property type="nucleotide sequence ID" value="NZ_FQXV01000001.1"/>
</dbReference>
<gene>
    <name evidence="1" type="ORF">SAMN02745823_00529</name>
</gene>
<evidence type="ECO:0000313" key="2">
    <source>
        <dbReference type="Proteomes" id="UP000183995"/>
    </source>
</evidence>
<dbReference type="InterPro" id="IPR023213">
    <property type="entry name" value="CAT-like_dom_sf"/>
</dbReference>
<accession>A0A1M5UI29</accession>
<dbReference type="EMBL" id="FQXV01000001">
    <property type="protein sequence ID" value="SHH62486.1"/>
    <property type="molecule type" value="Genomic_DNA"/>
</dbReference>
<sequence>MENRRRRLRDRYDGRLLRTVDPMYKIAPFIMKTKNDANNAYEDSVEITEVERFLKMKRAEGYPGMGMLHVFVASYVRVVSQKPELNRFVSGQKLFARHNIEIILMVKKEMSVNSGETSIKVILNAHDTISDIYRKINAEISKIKDNTEESDTDDISALLCKFPRFVNRIIFGTLNFMDYHNMMPKSLIDSSMFHGSMFVTDLGSLGIRPVVHHLYNFGNIPLFLAFGAKRRQNELQADGSVAEKRYVDYILTLDDRISDGFYFAQVFKYFKSFIRHPGQLDVRPETIVQDVE</sequence>
<name>A0A1M5UI29_9FIRM</name>
<evidence type="ECO:0008006" key="3">
    <source>
        <dbReference type="Google" id="ProtNLM"/>
    </source>
</evidence>
<dbReference type="Gene3D" id="3.30.559.10">
    <property type="entry name" value="Chloramphenicol acetyltransferase-like domain"/>
    <property type="match status" value="1"/>
</dbReference>
<proteinExistence type="predicted"/>
<dbReference type="Proteomes" id="UP000183995">
    <property type="component" value="Unassembled WGS sequence"/>
</dbReference>
<organism evidence="1 2">
    <name type="scientific">Sporobacter termitidis DSM 10068</name>
    <dbReference type="NCBI Taxonomy" id="1123282"/>
    <lineage>
        <taxon>Bacteria</taxon>
        <taxon>Bacillati</taxon>
        <taxon>Bacillota</taxon>
        <taxon>Clostridia</taxon>
        <taxon>Eubacteriales</taxon>
        <taxon>Oscillospiraceae</taxon>
        <taxon>Sporobacter</taxon>
    </lineage>
</organism>
<dbReference type="OrthoDB" id="356891at2"/>
<evidence type="ECO:0000313" key="1">
    <source>
        <dbReference type="EMBL" id="SHH62486.1"/>
    </source>
</evidence>
<dbReference type="AlphaFoldDB" id="A0A1M5UI29"/>